<dbReference type="Proteomes" id="UP001231189">
    <property type="component" value="Unassembled WGS sequence"/>
</dbReference>
<dbReference type="InterPro" id="IPR002035">
    <property type="entry name" value="VWF_A"/>
</dbReference>
<sequence>MGNRWSLGSTSKTESERCAICLGGLVRGHGARFTAECSHTFHLSCIAASVAQGNHDCPLCRARWSVLPAVNAPLPTLPSATRYTSPPSIPDVLDGSYGDDEPVENTSGVAHRNGVVVVLKTHCEYAALARDASRDRFAVLVHAKAPAVAANAARAPLDLVTVLDVSGSMTGRKLALLKQAMGFVIDNLGSTDRLSVVSFSSGASRLIHLARMSDAGKASAKLAVQSLVAGAGTNTGEGLRVADRVLEDRRYKNTRPVEVTHMEISMDVERERVRVAATEDIAAAREVADRGEHTEAARILESRLETVEQSAPGMAHDPTCDELMDELRDLGFRVADRREYQLSGRACLLSGMSSHTQQRASPMQLWTAPAASGWKSGSMTKECARNTQGYMTPTMEKLVMTSRELRQTTTAPMPKRKHVASLAAGLVFASPVSSSRRRCLRRVAGHVLA</sequence>
<reference evidence="4" key="1">
    <citation type="submission" date="2023-07" db="EMBL/GenBank/DDBJ databases">
        <title>A chromosome-level genome assembly of Lolium multiflorum.</title>
        <authorList>
            <person name="Chen Y."/>
            <person name="Copetti D."/>
            <person name="Kolliker R."/>
            <person name="Studer B."/>
        </authorList>
    </citation>
    <scope>NUCLEOTIDE SEQUENCE</scope>
    <source>
        <strain evidence="4">02402/16</strain>
        <tissue evidence="4">Leaf</tissue>
    </source>
</reference>
<dbReference type="SUPFAM" id="SSF57850">
    <property type="entry name" value="RING/U-box"/>
    <property type="match status" value="1"/>
</dbReference>
<dbReference type="Pfam" id="PF13519">
    <property type="entry name" value="VWA_2"/>
    <property type="match status" value="1"/>
</dbReference>
<dbReference type="EMBL" id="JAUUTY010000004">
    <property type="protein sequence ID" value="KAK1649348.1"/>
    <property type="molecule type" value="Genomic_DNA"/>
</dbReference>
<dbReference type="InterPro" id="IPR051266">
    <property type="entry name" value="CLCR"/>
</dbReference>
<dbReference type="PROSITE" id="PS50234">
    <property type="entry name" value="VWFA"/>
    <property type="match status" value="1"/>
</dbReference>
<dbReference type="PANTHER" id="PTHR10579:SF51">
    <property type="entry name" value="ZINC FINGER (C3HC4-TYPE RING FINGER) FAMILY PROTEIN"/>
    <property type="match status" value="1"/>
</dbReference>
<keyword evidence="5" id="KW-1185">Reference proteome</keyword>
<evidence type="ECO:0000259" key="2">
    <source>
        <dbReference type="PROSITE" id="PS50089"/>
    </source>
</evidence>
<dbReference type="Gene3D" id="3.30.40.10">
    <property type="entry name" value="Zinc/RING finger domain, C3HC4 (zinc finger)"/>
    <property type="match status" value="1"/>
</dbReference>
<dbReference type="Pfam" id="PF14624">
    <property type="entry name" value="Vwaint"/>
    <property type="match status" value="1"/>
</dbReference>
<evidence type="ECO:0000313" key="5">
    <source>
        <dbReference type="Proteomes" id="UP001231189"/>
    </source>
</evidence>
<dbReference type="InterPro" id="IPR001841">
    <property type="entry name" value="Znf_RING"/>
</dbReference>
<name>A0AAD8SDT3_LOLMU</name>
<dbReference type="InterPro" id="IPR032838">
    <property type="entry name" value="Vwaint_dom"/>
</dbReference>
<feature type="domain" description="RING-type" evidence="2">
    <location>
        <begin position="18"/>
        <end position="61"/>
    </location>
</feature>
<evidence type="ECO:0000313" key="4">
    <source>
        <dbReference type="EMBL" id="KAK1649348.1"/>
    </source>
</evidence>
<dbReference type="PROSITE" id="PS50089">
    <property type="entry name" value="ZF_RING_2"/>
    <property type="match status" value="1"/>
</dbReference>
<dbReference type="Gene3D" id="3.40.50.410">
    <property type="entry name" value="von Willebrand factor, type A domain"/>
    <property type="match status" value="1"/>
</dbReference>
<feature type="domain" description="VWFA" evidence="3">
    <location>
        <begin position="158"/>
        <end position="356"/>
    </location>
</feature>
<keyword evidence="1" id="KW-0862">Zinc</keyword>
<dbReference type="SMART" id="SM00184">
    <property type="entry name" value="RING"/>
    <property type="match status" value="1"/>
</dbReference>
<dbReference type="AlphaFoldDB" id="A0AAD8SDT3"/>
<dbReference type="SMART" id="SM00327">
    <property type="entry name" value="VWA"/>
    <property type="match status" value="1"/>
</dbReference>
<dbReference type="Pfam" id="PF13639">
    <property type="entry name" value="zf-RING_2"/>
    <property type="match status" value="1"/>
</dbReference>
<keyword evidence="1" id="KW-0863">Zinc-finger</keyword>
<keyword evidence="1" id="KW-0479">Metal-binding</keyword>
<evidence type="ECO:0000256" key="1">
    <source>
        <dbReference type="PROSITE-ProRule" id="PRU00175"/>
    </source>
</evidence>
<dbReference type="PANTHER" id="PTHR10579">
    <property type="entry name" value="CALCIUM-ACTIVATED CHLORIDE CHANNEL REGULATOR"/>
    <property type="match status" value="1"/>
</dbReference>
<proteinExistence type="predicted"/>
<accession>A0AAD8SDT3</accession>
<dbReference type="InterPro" id="IPR013083">
    <property type="entry name" value="Znf_RING/FYVE/PHD"/>
</dbReference>
<dbReference type="GO" id="GO:0008270">
    <property type="term" value="F:zinc ion binding"/>
    <property type="evidence" value="ECO:0007669"/>
    <property type="project" value="UniProtKB-KW"/>
</dbReference>
<gene>
    <name evidence="4" type="ORF">QYE76_067153</name>
</gene>
<evidence type="ECO:0000259" key="3">
    <source>
        <dbReference type="PROSITE" id="PS50234"/>
    </source>
</evidence>
<comment type="caution">
    <text evidence="4">The sequence shown here is derived from an EMBL/GenBank/DDBJ whole genome shotgun (WGS) entry which is preliminary data.</text>
</comment>
<organism evidence="4 5">
    <name type="scientific">Lolium multiflorum</name>
    <name type="common">Italian ryegrass</name>
    <name type="synonym">Lolium perenne subsp. multiflorum</name>
    <dbReference type="NCBI Taxonomy" id="4521"/>
    <lineage>
        <taxon>Eukaryota</taxon>
        <taxon>Viridiplantae</taxon>
        <taxon>Streptophyta</taxon>
        <taxon>Embryophyta</taxon>
        <taxon>Tracheophyta</taxon>
        <taxon>Spermatophyta</taxon>
        <taxon>Magnoliopsida</taxon>
        <taxon>Liliopsida</taxon>
        <taxon>Poales</taxon>
        <taxon>Poaceae</taxon>
        <taxon>BOP clade</taxon>
        <taxon>Pooideae</taxon>
        <taxon>Poodae</taxon>
        <taxon>Poeae</taxon>
        <taxon>Poeae Chloroplast Group 2 (Poeae type)</taxon>
        <taxon>Loliodinae</taxon>
        <taxon>Loliinae</taxon>
        <taxon>Lolium</taxon>
    </lineage>
</organism>
<protein>
    <submittedName>
        <fullName evidence="4">Uncharacterized protein</fullName>
    </submittedName>
</protein>
<dbReference type="SUPFAM" id="SSF53300">
    <property type="entry name" value="vWA-like"/>
    <property type="match status" value="1"/>
</dbReference>
<dbReference type="InterPro" id="IPR036465">
    <property type="entry name" value="vWFA_dom_sf"/>
</dbReference>